<dbReference type="PANTHER" id="PTHR23208">
    <property type="entry name" value="LYSOZYME PROTEIN"/>
    <property type="match status" value="1"/>
</dbReference>
<dbReference type="PANTHER" id="PTHR23208:SF36">
    <property type="entry name" value="LYSOZYME-RELATED"/>
    <property type="match status" value="1"/>
</dbReference>
<reference evidence="2 3" key="1">
    <citation type="submission" date="2020-08" db="EMBL/GenBank/DDBJ databases">
        <authorList>
            <person name="Koutsovoulos G."/>
            <person name="Danchin GJ E."/>
        </authorList>
    </citation>
    <scope>NUCLEOTIDE SEQUENCE [LARGE SCALE GENOMIC DNA]</scope>
</reference>
<gene>
    <name evidence="2" type="ORF">MENT_LOCUS49825</name>
</gene>
<organism evidence="2 3">
    <name type="scientific">Meloidogyne enterolobii</name>
    <name type="common">Root-knot nematode worm</name>
    <name type="synonym">Meloidogyne mayaguensis</name>
    <dbReference type="NCBI Taxonomy" id="390850"/>
    <lineage>
        <taxon>Eukaryota</taxon>
        <taxon>Metazoa</taxon>
        <taxon>Ecdysozoa</taxon>
        <taxon>Nematoda</taxon>
        <taxon>Chromadorea</taxon>
        <taxon>Rhabditida</taxon>
        <taxon>Tylenchina</taxon>
        <taxon>Tylenchomorpha</taxon>
        <taxon>Tylenchoidea</taxon>
        <taxon>Meloidogynidae</taxon>
        <taxon>Meloidogyninae</taxon>
        <taxon>Meloidogyne</taxon>
    </lineage>
</organism>
<dbReference type="EMBL" id="CAJEWN010001341">
    <property type="protein sequence ID" value="CAD2196643.1"/>
    <property type="molecule type" value="Genomic_DNA"/>
</dbReference>
<dbReference type="OrthoDB" id="25039at2759"/>
<dbReference type="AlphaFoldDB" id="A0A6V7XBM4"/>
<name>A0A6V7XBM4_MELEN</name>
<evidence type="ECO:0000256" key="1">
    <source>
        <dbReference type="SAM" id="SignalP"/>
    </source>
</evidence>
<evidence type="ECO:0000313" key="2">
    <source>
        <dbReference type="EMBL" id="CAD2196643.1"/>
    </source>
</evidence>
<feature type="signal peptide" evidence="1">
    <location>
        <begin position="1"/>
        <end position="24"/>
    </location>
</feature>
<evidence type="ECO:0000313" key="3">
    <source>
        <dbReference type="Proteomes" id="UP000580250"/>
    </source>
</evidence>
<evidence type="ECO:0008006" key="4">
    <source>
        <dbReference type="Google" id="ProtNLM"/>
    </source>
</evidence>
<dbReference type="InterPro" id="IPR051595">
    <property type="entry name" value="GH25_Enzymes"/>
</dbReference>
<feature type="chain" id="PRO_5027698620" description="Hyaluronoglucosaminidase" evidence="1">
    <location>
        <begin position="25"/>
        <end position="110"/>
    </location>
</feature>
<proteinExistence type="predicted"/>
<protein>
    <recommendedName>
        <fullName evidence="4">Hyaluronoglucosaminidase</fullName>
    </recommendedName>
</protein>
<accession>A0A6V7XBM4</accession>
<sequence length="110" mass="12642">MSNIYFILLLMSILFLTIFKNVKTSEGVFIWETWYRVSTFKCLKEKYSKEFVIVRANYYDTGKVDTNAELNIINARAAGIENVDIYFSPCIKPSSASELICGDARLSLYL</sequence>
<dbReference type="Proteomes" id="UP000580250">
    <property type="component" value="Unassembled WGS sequence"/>
</dbReference>
<keyword evidence="1" id="KW-0732">Signal</keyword>
<comment type="caution">
    <text evidence="2">The sequence shown here is derived from an EMBL/GenBank/DDBJ whole genome shotgun (WGS) entry which is preliminary data.</text>
</comment>